<feature type="domain" description="Spore germination GerAC-like C-terminal" evidence="9">
    <location>
        <begin position="225"/>
        <end position="388"/>
    </location>
</feature>
<evidence type="ECO:0000256" key="3">
    <source>
        <dbReference type="ARBA" id="ARBA00022544"/>
    </source>
</evidence>
<comment type="subcellular location">
    <subcellularLocation>
        <location evidence="1">Membrane</location>
        <topology evidence="1">Lipid-anchor</topology>
    </subcellularLocation>
</comment>
<proteinExistence type="inferred from homology"/>
<dbReference type="Gene3D" id="3.30.300.210">
    <property type="entry name" value="Nutrient germinant receptor protein C, domain 3"/>
    <property type="match status" value="1"/>
</dbReference>
<keyword evidence="12" id="KW-1185">Reference proteome</keyword>
<evidence type="ECO:0000259" key="10">
    <source>
        <dbReference type="Pfam" id="PF25198"/>
    </source>
</evidence>
<keyword evidence="3" id="KW-0309">Germination</keyword>
<comment type="caution">
    <text evidence="11">The sequence shown here is derived from an EMBL/GenBank/DDBJ whole genome shotgun (WGS) entry which is preliminary data.</text>
</comment>
<keyword evidence="6" id="KW-0564">Palmitate</keyword>
<accession>A0A972GJC7</accession>
<dbReference type="PROSITE" id="PS51257">
    <property type="entry name" value="PROKAR_LIPOPROTEIN"/>
    <property type="match status" value="1"/>
</dbReference>
<evidence type="ECO:0000256" key="7">
    <source>
        <dbReference type="ARBA" id="ARBA00023288"/>
    </source>
</evidence>
<evidence type="ECO:0000256" key="1">
    <source>
        <dbReference type="ARBA" id="ARBA00004635"/>
    </source>
</evidence>
<dbReference type="InterPro" id="IPR046953">
    <property type="entry name" value="Spore_GerAC-like_C"/>
</dbReference>
<dbReference type="AlphaFoldDB" id="A0A972GJC7"/>
<dbReference type="Proteomes" id="UP000641588">
    <property type="component" value="Unassembled WGS sequence"/>
</dbReference>
<dbReference type="InterPro" id="IPR038501">
    <property type="entry name" value="Spore_GerAC_C_sf"/>
</dbReference>
<feature type="domain" description="Spore germination protein N-terminal" evidence="10">
    <location>
        <begin position="24"/>
        <end position="198"/>
    </location>
</feature>
<dbReference type="EMBL" id="WHOD01000004">
    <property type="protein sequence ID" value="NOU91871.1"/>
    <property type="molecule type" value="Genomic_DNA"/>
</dbReference>
<dbReference type="Gene3D" id="6.20.190.10">
    <property type="entry name" value="Nutrient germinant receptor protein C, domain 1"/>
    <property type="match status" value="1"/>
</dbReference>
<keyword evidence="4 8" id="KW-0732">Signal</keyword>
<gene>
    <name evidence="11" type="ORF">GC093_01275</name>
</gene>
<feature type="signal peptide" evidence="8">
    <location>
        <begin position="1"/>
        <end position="20"/>
    </location>
</feature>
<dbReference type="Pfam" id="PF05504">
    <property type="entry name" value="Spore_GerAC"/>
    <property type="match status" value="1"/>
</dbReference>
<dbReference type="NCBIfam" id="TIGR02887">
    <property type="entry name" value="spore_ger_x_C"/>
    <property type="match status" value="1"/>
</dbReference>
<dbReference type="PANTHER" id="PTHR35789">
    <property type="entry name" value="SPORE GERMINATION PROTEIN B3"/>
    <property type="match status" value="1"/>
</dbReference>
<protein>
    <submittedName>
        <fullName evidence="11">Ger(X)C family spore germination protein</fullName>
    </submittedName>
</protein>
<dbReference type="RefSeq" id="WP_171650046.1">
    <property type="nucleotide sequence ID" value="NZ_WHOD01000004.1"/>
</dbReference>
<dbReference type="Pfam" id="PF25198">
    <property type="entry name" value="Spore_GerAC_N"/>
    <property type="match status" value="1"/>
</dbReference>
<evidence type="ECO:0000256" key="5">
    <source>
        <dbReference type="ARBA" id="ARBA00023136"/>
    </source>
</evidence>
<feature type="chain" id="PRO_5039050670" evidence="8">
    <location>
        <begin position="21"/>
        <end position="400"/>
    </location>
</feature>
<evidence type="ECO:0000256" key="4">
    <source>
        <dbReference type="ARBA" id="ARBA00022729"/>
    </source>
</evidence>
<evidence type="ECO:0000313" key="12">
    <source>
        <dbReference type="Proteomes" id="UP000641588"/>
    </source>
</evidence>
<evidence type="ECO:0000256" key="2">
    <source>
        <dbReference type="ARBA" id="ARBA00007886"/>
    </source>
</evidence>
<evidence type="ECO:0000256" key="6">
    <source>
        <dbReference type="ARBA" id="ARBA00023139"/>
    </source>
</evidence>
<evidence type="ECO:0000256" key="8">
    <source>
        <dbReference type="SAM" id="SignalP"/>
    </source>
</evidence>
<keyword evidence="7" id="KW-0449">Lipoprotein</keyword>
<keyword evidence="5" id="KW-0472">Membrane</keyword>
<sequence length="400" mass="44729">MKRAVAVCLFLVFLSLSLTGCWSRHELNDLNIVVGMGIDKSEGKYKITVQTVNPGQVASKKGSISTASPVVTYEEIGTTIPEALSRMTVKAPRHLYFAHLRMVIIGEKAAKEGISKQLDFLSRNMEMRTDFYFVIARKTDASEVLKMNSPMDPIPANNIYTKLDNSDKLWSATGSMTLNHLLQDLETEGKSPSITGIEIVGDRSIGGKTTNGQYIEPPVVLQYAGMAAFKADRMVGWLDENDTKVLNYVQNSVYQTTGYIPCPKGEGNITMQVIRSDTVIKASIHNGHPEFDVHIRIEQDISDAECRIDLSKATIVPELKKLTDNKLVTLIEGSIKKVQKNLGTDIYGFGDALHHQYPKVWHQIKDWNNVFTTVKVRVHVNSILRRMGTILQPVDYTRKE</sequence>
<evidence type="ECO:0000313" key="11">
    <source>
        <dbReference type="EMBL" id="NOU91871.1"/>
    </source>
</evidence>
<dbReference type="GO" id="GO:0009847">
    <property type="term" value="P:spore germination"/>
    <property type="evidence" value="ECO:0007669"/>
    <property type="project" value="InterPro"/>
</dbReference>
<dbReference type="PANTHER" id="PTHR35789:SF1">
    <property type="entry name" value="SPORE GERMINATION PROTEIN B3"/>
    <property type="match status" value="1"/>
</dbReference>
<evidence type="ECO:0000259" key="9">
    <source>
        <dbReference type="Pfam" id="PF05504"/>
    </source>
</evidence>
<dbReference type="InterPro" id="IPR057336">
    <property type="entry name" value="GerAC_N"/>
</dbReference>
<comment type="similarity">
    <text evidence="2">Belongs to the GerABKC lipoprotein family.</text>
</comment>
<reference evidence="11" key="1">
    <citation type="submission" date="2019-10" db="EMBL/GenBank/DDBJ databases">
        <title>Description of Paenibacillus glebae sp. nov.</title>
        <authorList>
            <person name="Carlier A."/>
            <person name="Qi S."/>
        </authorList>
    </citation>
    <scope>NUCLEOTIDE SEQUENCE</scope>
    <source>
        <strain evidence="11">LMG 31456</strain>
    </source>
</reference>
<dbReference type="GO" id="GO:0016020">
    <property type="term" value="C:membrane"/>
    <property type="evidence" value="ECO:0007669"/>
    <property type="project" value="UniProtKB-SubCell"/>
</dbReference>
<name>A0A972GJC7_9BACL</name>
<dbReference type="InterPro" id="IPR008844">
    <property type="entry name" value="Spore_GerAC-like"/>
</dbReference>
<organism evidence="11 12">
    <name type="scientific">Paenibacillus foliorum</name>
    <dbReference type="NCBI Taxonomy" id="2654974"/>
    <lineage>
        <taxon>Bacteria</taxon>
        <taxon>Bacillati</taxon>
        <taxon>Bacillota</taxon>
        <taxon>Bacilli</taxon>
        <taxon>Bacillales</taxon>
        <taxon>Paenibacillaceae</taxon>
        <taxon>Paenibacillus</taxon>
    </lineage>
</organism>